<sequence length="1152" mass="134261">MEEEIYEANEKEMDEANEIDTEYEYRYDHLFKEEQYFDSKEEEEREWEEEKVPPVEDWEKLAKKKIHIEMDDELPAGRRKTVYELGGYSSSRPSVSDIWKADATQITKPKKIRYSVSMEIPGLSRIDLSPLTQKIVGCIIGENVTTEFPWVRVRKDVIEDNIDLHSESSDFLVVKDEVHAFPDDKIFIGYSPSLTEKSQFCIVLTEEGRDAVERHIHKQTKEHENRVKNAIYKFPGQWHDLGSGADVDANVVKNTRPLFEIEVLSTADLLNMPINLTDRKADDQRDGYIELLPNTRQIFENVQRKLVSRYTQVTPIIRHSEAQTAPSISVNSWYQYLYEYETVDLSTYTEDKIEALKYFLKLYTDEVCDQVLMNSTWDIYTNDYANLVRSEKDTQKLLPIGYEEHQSYYDGEIIGDKVINDLCWHPFWTGTVIATYTQHAKGEHLIGPKTYDEVFLACEGNNKVLIWSFDDCLSPKLILECPREVTSVSVCPIDSSIIIGGCINGQIAIWHIPGKIEQVETVVTQTSAQVKYSIAMKSLMTWMRETTSLISPTAMSALKYSQKADITQIVWVPSYHKVDKNGRILSLPEDAPLDDLSYQFVTASKDGTVAFWDLKWRPMEKAIQQVRTGRKIHPVNQKSMAQPASPFKILDRVFRPYYNLVIQYPDESRLLVITTLSMYNPKFRKEQVEPFSMTRDDLTIRKYYRPIIEKANYVMEPKILIGTVEGDFGCVTWTGYESTTDAGMDRETARWLWMKRVHDGPVTHVVRSHYYHQVVATVGGKIFAVWRDDFAEPLIWKKSNVRYSACSWGIIRPTVLILGRIDGTVEIWDFEVKSHEPSFMQSLSGRIITGIYTHELPLKPQCIGFCDFNGSLRMFTAPRVLLIYDVGDIEWMKKFIDRQVQRISEFQAWQESWSESNLEDILMKKKLKKMKEEKKHLVEEKKTDMIDVAVRVTTPTRPARRKPWQFIEEARERWMSMEVKRMQRLILEKKGLRKDVLERQRAPVLRLRQEARTKKHKIREILSLQDRIFEETVVFLFPERRETLLPPLPVSAADRRLTIDEFIKGETALRKEDVFADPEEEIMYNFLEVQAEALAKLKSTPFERTFDWRKVLAQGKSRRRSMDIELKKLNRLKKTCKVDGTVNDASRLVGNE</sequence>
<dbReference type="InterPro" id="IPR015943">
    <property type="entry name" value="WD40/YVTN_repeat-like_dom_sf"/>
</dbReference>
<reference evidence="5 6" key="1">
    <citation type="submission" date="2015-09" db="EMBL/GenBank/DDBJ databases">
        <title>Atta colombica WGS genome.</title>
        <authorList>
            <person name="Nygaard S."/>
            <person name="Hu H."/>
            <person name="Boomsma J."/>
            <person name="Zhang G."/>
        </authorList>
    </citation>
    <scope>NUCLEOTIDE SEQUENCE [LARGE SCALE GENOMIC DNA]</scope>
    <source>
        <strain evidence="5">Treedump-2</strain>
        <tissue evidence="5">Whole body</tissue>
    </source>
</reference>
<dbReference type="InterPro" id="IPR036322">
    <property type="entry name" value="WD40_repeat_dom_sf"/>
</dbReference>
<keyword evidence="6" id="KW-1185">Reference proteome</keyword>
<keyword evidence="4" id="KW-0677">Repeat</keyword>
<dbReference type="EMBL" id="KQ976642">
    <property type="protein sequence ID" value="KYM78677.1"/>
    <property type="molecule type" value="Genomic_DNA"/>
</dbReference>
<dbReference type="GO" id="GO:0036156">
    <property type="term" value="C:inner dynein arm"/>
    <property type="evidence" value="ECO:0007669"/>
    <property type="project" value="TreeGrafter"/>
</dbReference>
<keyword evidence="2" id="KW-0963">Cytoplasm</keyword>
<evidence type="ECO:0000256" key="4">
    <source>
        <dbReference type="ARBA" id="ARBA00022737"/>
    </source>
</evidence>
<evidence type="ECO:0000256" key="2">
    <source>
        <dbReference type="ARBA" id="ARBA00022490"/>
    </source>
</evidence>
<evidence type="ECO:0000256" key="3">
    <source>
        <dbReference type="ARBA" id="ARBA00022574"/>
    </source>
</evidence>
<proteinExistence type="predicted"/>
<dbReference type="GO" id="GO:0036159">
    <property type="term" value="P:inner dynein arm assembly"/>
    <property type="evidence" value="ECO:0007669"/>
    <property type="project" value="TreeGrafter"/>
</dbReference>
<dbReference type="InterPro" id="IPR001680">
    <property type="entry name" value="WD40_rpt"/>
</dbReference>
<organism evidence="5 6">
    <name type="scientific">Atta colombica</name>
    <dbReference type="NCBI Taxonomy" id="520822"/>
    <lineage>
        <taxon>Eukaryota</taxon>
        <taxon>Metazoa</taxon>
        <taxon>Ecdysozoa</taxon>
        <taxon>Arthropoda</taxon>
        <taxon>Hexapoda</taxon>
        <taxon>Insecta</taxon>
        <taxon>Pterygota</taxon>
        <taxon>Neoptera</taxon>
        <taxon>Endopterygota</taxon>
        <taxon>Hymenoptera</taxon>
        <taxon>Apocrita</taxon>
        <taxon>Aculeata</taxon>
        <taxon>Formicoidea</taxon>
        <taxon>Formicidae</taxon>
        <taxon>Myrmicinae</taxon>
        <taxon>Atta</taxon>
    </lineage>
</organism>
<dbReference type="GO" id="GO:0060294">
    <property type="term" value="P:cilium movement involved in cell motility"/>
    <property type="evidence" value="ECO:0007669"/>
    <property type="project" value="TreeGrafter"/>
</dbReference>
<protein>
    <submittedName>
        <fullName evidence="5">WD repeat-containing protein 63</fullName>
    </submittedName>
</protein>
<dbReference type="SUPFAM" id="SSF50978">
    <property type="entry name" value="WD40 repeat-like"/>
    <property type="match status" value="1"/>
</dbReference>
<evidence type="ECO:0000313" key="6">
    <source>
        <dbReference type="Proteomes" id="UP000078540"/>
    </source>
</evidence>
<dbReference type="GO" id="GO:0045504">
    <property type="term" value="F:dynein heavy chain binding"/>
    <property type="evidence" value="ECO:0007669"/>
    <property type="project" value="TreeGrafter"/>
</dbReference>
<comment type="subcellular location">
    <subcellularLocation>
        <location evidence="1">Cytoplasm</location>
    </subcellularLocation>
</comment>
<keyword evidence="3" id="KW-0853">WD repeat</keyword>
<dbReference type="STRING" id="520822.A0A151I094"/>
<dbReference type="GO" id="GO:0045503">
    <property type="term" value="F:dynein light chain binding"/>
    <property type="evidence" value="ECO:0007669"/>
    <property type="project" value="TreeGrafter"/>
</dbReference>
<dbReference type="AlphaFoldDB" id="A0A151I094"/>
<name>A0A151I094_9HYME</name>
<evidence type="ECO:0000256" key="1">
    <source>
        <dbReference type="ARBA" id="ARBA00004496"/>
    </source>
</evidence>
<dbReference type="SMART" id="SM00320">
    <property type="entry name" value="WD40"/>
    <property type="match status" value="2"/>
</dbReference>
<evidence type="ECO:0000313" key="5">
    <source>
        <dbReference type="EMBL" id="KYM78677.1"/>
    </source>
</evidence>
<dbReference type="Proteomes" id="UP000078540">
    <property type="component" value="Unassembled WGS sequence"/>
</dbReference>
<dbReference type="PANTHER" id="PTHR12442:SF5">
    <property type="entry name" value="DYNEIN AXONEMAL INTERMEDIATE CHAIN 3"/>
    <property type="match status" value="1"/>
</dbReference>
<dbReference type="PANTHER" id="PTHR12442">
    <property type="entry name" value="DYNEIN INTERMEDIATE CHAIN"/>
    <property type="match status" value="1"/>
</dbReference>
<dbReference type="InterPro" id="IPR050687">
    <property type="entry name" value="Dynein_IC"/>
</dbReference>
<dbReference type="Gene3D" id="2.130.10.10">
    <property type="entry name" value="YVTN repeat-like/Quinoprotein amine dehydrogenase"/>
    <property type="match status" value="1"/>
</dbReference>
<accession>A0A151I094</accession>
<gene>
    <name evidence="5" type="ORF">ALC53_10894</name>
</gene>